<organism evidence="6 7">
    <name type="scientific">Staphylococcus kloosii</name>
    <dbReference type="NCBI Taxonomy" id="29384"/>
    <lineage>
        <taxon>Bacteria</taxon>
        <taxon>Bacillati</taxon>
        <taxon>Bacillota</taxon>
        <taxon>Bacilli</taxon>
        <taxon>Bacillales</taxon>
        <taxon>Staphylococcaceae</taxon>
        <taxon>Staphylococcus</taxon>
    </lineage>
</organism>
<dbReference type="Gene3D" id="3.40.50.300">
    <property type="entry name" value="P-loop containing nucleotide triphosphate hydrolases"/>
    <property type="match status" value="1"/>
</dbReference>
<dbReference type="GeneID" id="69905525"/>
<dbReference type="OrthoDB" id="9804819at2"/>
<feature type="domain" description="ABC transporter" evidence="4">
    <location>
        <begin position="2"/>
        <end position="222"/>
    </location>
</feature>
<evidence type="ECO:0000256" key="3">
    <source>
        <dbReference type="ARBA" id="ARBA00022840"/>
    </source>
</evidence>
<sequence length="287" mass="32655">MIKINSISKKYKNKTVVNNATFDITKGMCTALIGPNGAGKSTLIDIIIGDRYPTTGTINDDEALLNEAHLGIMFQKTVFPELIKVKELYYLFANMYKNPISYEQFTNITRFGEQKMSEFANKLSGGQKRILDFGLALIGKPKFLILDEPTSAMDVQMRQHFWDIVDDLKDQGVTILYTSHYIEEVERMADKVVVIEAGKIVMNDSPNNLKANQHTSVIKLPLKHQYLQSQFNNKQITKVKDSYQIQTDNVNEAIQILLKAEVDLNEIEITKTSLLESIFSKNEEDYV</sequence>
<comment type="caution">
    <text evidence="6">The sequence shown here is derived from an EMBL/GenBank/DDBJ whole genome shotgun (WGS) entry which is preliminary data.</text>
</comment>
<keyword evidence="2" id="KW-0547">Nucleotide-binding</keyword>
<evidence type="ECO:0000313" key="7">
    <source>
        <dbReference type="Proteomes" id="UP000075418"/>
    </source>
</evidence>
<dbReference type="SUPFAM" id="SSF52540">
    <property type="entry name" value="P-loop containing nucleoside triphosphate hydrolases"/>
    <property type="match status" value="1"/>
</dbReference>
<dbReference type="GO" id="GO:0005524">
    <property type="term" value="F:ATP binding"/>
    <property type="evidence" value="ECO:0007669"/>
    <property type="project" value="UniProtKB-KW"/>
</dbReference>
<dbReference type="SMART" id="SM00382">
    <property type="entry name" value="AAA"/>
    <property type="match status" value="1"/>
</dbReference>
<evidence type="ECO:0000313" key="5">
    <source>
        <dbReference type="EMBL" id="GEP80960.1"/>
    </source>
</evidence>
<accession>A0A151A5L8</accession>
<keyword evidence="3 6" id="KW-0067">ATP-binding</keyword>
<name>A0A151A5L8_9STAP</name>
<gene>
    <name evidence="6" type="ORF">A0131_07475</name>
    <name evidence="5" type="ORF">SKL01_01380</name>
</gene>
<dbReference type="PANTHER" id="PTHR42711:SF17">
    <property type="entry name" value="ABC TRANSPORTER ATP-BINDING PROTEIN"/>
    <property type="match status" value="1"/>
</dbReference>
<evidence type="ECO:0000313" key="6">
    <source>
        <dbReference type="EMBL" id="KYH14613.1"/>
    </source>
</evidence>
<dbReference type="InterPro" id="IPR003593">
    <property type="entry name" value="AAA+_ATPase"/>
</dbReference>
<evidence type="ECO:0000313" key="8">
    <source>
        <dbReference type="Proteomes" id="UP000321040"/>
    </source>
</evidence>
<dbReference type="InterPro" id="IPR003439">
    <property type="entry name" value="ABC_transporter-like_ATP-bd"/>
</dbReference>
<dbReference type="InterPro" id="IPR050763">
    <property type="entry name" value="ABC_transporter_ATP-binding"/>
</dbReference>
<dbReference type="RefSeq" id="WP_061854783.1">
    <property type="nucleotide sequence ID" value="NZ_BKAQ01000001.1"/>
</dbReference>
<dbReference type="GO" id="GO:0016887">
    <property type="term" value="F:ATP hydrolysis activity"/>
    <property type="evidence" value="ECO:0007669"/>
    <property type="project" value="InterPro"/>
</dbReference>
<protein>
    <submittedName>
        <fullName evidence="5 6">ABC transporter ATP-binding protein</fullName>
    </submittedName>
</protein>
<dbReference type="CDD" id="cd03230">
    <property type="entry name" value="ABC_DR_subfamily_A"/>
    <property type="match status" value="1"/>
</dbReference>
<evidence type="ECO:0000256" key="2">
    <source>
        <dbReference type="ARBA" id="ARBA00022741"/>
    </source>
</evidence>
<reference evidence="5 8" key="2">
    <citation type="submission" date="2019-07" db="EMBL/GenBank/DDBJ databases">
        <title>Whole genome shotgun sequence of Staphylococcus kloosii NBRC 109624.</title>
        <authorList>
            <person name="Hosoyama A."/>
            <person name="Uohara A."/>
            <person name="Ohji S."/>
            <person name="Ichikawa N."/>
        </authorList>
    </citation>
    <scope>NUCLEOTIDE SEQUENCE [LARGE SCALE GENOMIC DNA]</scope>
    <source>
        <strain evidence="5 8">NBRC 109624</strain>
    </source>
</reference>
<evidence type="ECO:0000259" key="4">
    <source>
        <dbReference type="PROSITE" id="PS50893"/>
    </source>
</evidence>
<reference evidence="6 7" key="1">
    <citation type="submission" date="2016-02" db="EMBL/GenBank/DDBJ databases">
        <title>Draft genome sequence of hydrocarbon degrading Staphylococcus saprophyticus Strain CNV2, isolated from crude-oil contaminated soil from Noonmati Oil Refinery, Guwahati, Assam, India.</title>
        <authorList>
            <person name="Mukherjee A."/>
            <person name="Chettri B."/>
            <person name="Langpoklakpam J."/>
            <person name="Singh A.K."/>
            <person name="Chattopadhyay D.J."/>
        </authorList>
    </citation>
    <scope>NUCLEOTIDE SEQUENCE [LARGE SCALE GENOMIC DNA]</scope>
    <source>
        <strain evidence="6 7">CNV2</strain>
    </source>
</reference>
<dbReference type="Proteomes" id="UP000075418">
    <property type="component" value="Unassembled WGS sequence"/>
</dbReference>
<dbReference type="PANTHER" id="PTHR42711">
    <property type="entry name" value="ABC TRANSPORTER ATP-BINDING PROTEIN"/>
    <property type="match status" value="1"/>
</dbReference>
<evidence type="ECO:0000256" key="1">
    <source>
        <dbReference type="ARBA" id="ARBA00022448"/>
    </source>
</evidence>
<keyword evidence="1" id="KW-0813">Transport</keyword>
<keyword evidence="8" id="KW-1185">Reference proteome</keyword>
<dbReference type="PROSITE" id="PS50893">
    <property type="entry name" value="ABC_TRANSPORTER_2"/>
    <property type="match status" value="1"/>
</dbReference>
<dbReference type="Proteomes" id="UP000321040">
    <property type="component" value="Unassembled WGS sequence"/>
</dbReference>
<dbReference type="AlphaFoldDB" id="A0A151A5L8"/>
<dbReference type="KEGG" id="skl:C7J89_09230"/>
<dbReference type="EMBL" id="BKAQ01000001">
    <property type="protein sequence ID" value="GEP80960.1"/>
    <property type="molecule type" value="Genomic_DNA"/>
</dbReference>
<proteinExistence type="predicted"/>
<dbReference type="InterPro" id="IPR027417">
    <property type="entry name" value="P-loop_NTPase"/>
</dbReference>
<dbReference type="EMBL" id="LUGM01000002">
    <property type="protein sequence ID" value="KYH14613.1"/>
    <property type="molecule type" value="Genomic_DNA"/>
</dbReference>
<dbReference type="Pfam" id="PF00005">
    <property type="entry name" value="ABC_tran"/>
    <property type="match status" value="1"/>
</dbReference>